<name>A0A076LA68_9EURY</name>
<dbReference type="SUPFAM" id="SSF56796">
    <property type="entry name" value="Dehydroquinate synthase-like"/>
    <property type="match status" value="1"/>
</dbReference>
<evidence type="ECO:0000313" key="6">
    <source>
        <dbReference type="EMBL" id="AIJ05056.1"/>
    </source>
</evidence>
<dbReference type="EMBL" id="CP009149">
    <property type="protein sequence ID" value="AIJ05056.1"/>
    <property type="molecule type" value="Genomic_DNA"/>
</dbReference>
<dbReference type="STRING" id="1301915.JH146_0205"/>
<dbReference type="OrthoDB" id="57329at2157"/>
<dbReference type="Proteomes" id="UP000028781">
    <property type="component" value="Chromosome"/>
</dbReference>
<dbReference type="InterPro" id="IPR039697">
    <property type="entry name" value="Alcohol_dehydrogenase_Fe"/>
</dbReference>
<dbReference type="AlphaFoldDB" id="A0A076LA68"/>
<dbReference type="FunFam" id="3.40.50.1970:FF:000003">
    <property type="entry name" value="Alcohol dehydrogenase, iron-containing"/>
    <property type="match status" value="1"/>
</dbReference>
<dbReference type="GO" id="GO:0046872">
    <property type="term" value="F:metal ion binding"/>
    <property type="evidence" value="ECO:0007669"/>
    <property type="project" value="InterPro"/>
</dbReference>
<keyword evidence="3" id="KW-0520">NAD</keyword>
<evidence type="ECO:0000256" key="3">
    <source>
        <dbReference type="ARBA" id="ARBA00023027"/>
    </source>
</evidence>
<dbReference type="KEGG" id="mjh:JH146_0205"/>
<sequence>MNYEKEVNINNVFELRCKTTDYFGVGAIHKFDDIAKEFVEKGMKNFLFVTGKSSYKKCGAWDVIEPILDKYGINYELYNKVSANPTVDMIDEAVKLGKEIESQVVIGIGGGSPLDTAKSVAVLLEYPDKTGRDLYEFKFAPERAKPIVAINTTHGTGSEVDRFAVATVPEKNYKPAIVYDCIYPTYAIDDPALMTKLPKEQALATAIDAVNHVNEAATTKVASPYVVDLARRTVGLIKEYLPRVLENPEDLTARYWVLYASTIAGIALDNGLAHITHALEHPLSAIDANVTHGIGLAALMPAVVKYCHPALPKTFAYIYEPIVEDKERAEKDANYLAQEIEKWLFDLGLTQKLPDLGFKESDVDELTRLAMTTPSLDILLSLAPIEVNEDVVRNIYLDSMQPIQ</sequence>
<evidence type="ECO:0000259" key="4">
    <source>
        <dbReference type="Pfam" id="PF00465"/>
    </source>
</evidence>
<protein>
    <submittedName>
        <fullName evidence="6">Alcohol dehydrogenase</fullName>
    </submittedName>
</protein>
<evidence type="ECO:0000259" key="5">
    <source>
        <dbReference type="Pfam" id="PF25137"/>
    </source>
</evidence>
<dbReference type="InterPro" id="IPR018211">
    <property type="entry name" value="ADH_Fe_CS"/>
</dbReference>
<dbReference type="Pfam" id="PF25137">
    <property type="entry name" value="ADH_Fe_C"/>
    <property type="match status" value="1"/>
</dbReference>
<evidence type="ECO:0000256" key="1">
    <source>
        <dbReference type="ARBA" id="ARBA00007358"/>
    </source>
</evidence>
<comment type="similarity">
    <text evidence="1">Belongs to the iron-containing alcohol dehydrogenase family.</text>
</comment>
<reference evidence="6 7" key="1">
    <citation type="journal article" date="2015" name="Int. J. Syst. Evol. Microbiol.">
        <title>M ethanocaldococcus bathoardescens sp. nov., a hyperthermophilic methanogen isolated from a volcanically active deep-sea hydrothermal vent.</title>
        <authorList>
            <person name="Stewart L.C."/>
            <person name="Jung J.H."/>
            <person name="Kim Y.T."/>
            <person name="Kwon S.W."/>
            <person name="Park C.S."/>
            <person name="Holden J.F."/>
        </authorList>
    </citation>
    <scope>NUCLEOTIDE SEQUENCE [LARGE SCALE GENOMIC DNA]</scope>
    <source>
        <strain evidence="6 7">JH146</strain>
    </source>
</reference>
<proteinExistence type="inferred from homology"/>
<dbReference type="RefSeq" id="WP_048201263.1">
    <property type="nucleotide sequence ID" value="NZ_CP009149.1"/>
</dbReference>
<dbReference type="CDD" id="cd08186">
    <property type="entry name" value="Fe-ADH-like"/>
    <property type="match status" value="1"/>
</dbReference>
<dbReference type="PANTHER" id="PTHR11496">
    <property type="entry name" value="ALCOHOL DEHYDROGENASE"/>
    <property type="match status" value="1"/>
</dbReference>
<keyword evidence="2" id="KW-0560">Oxidoreductase</keyword>
<organism evidence="6 7">
    <name type="scientific">Methanocaldococcus bathoardescens</name>
    <dbReference type="NCBI Taxonomy" id="1301915"/>
    <lineage>
        <taxon>Archaea</taxon>
        <taxon>Methanobacteriati</taxon>
        <taxon>Methanobacteriota</taxon>
        <taxon>Methanomada group</taxon>
        <taxon>Methanococci</taxon>
        <taxon>Methanococcales</taxon>
        <taxon>Methanocaldococcaceae</taxon>
        <taxon>Methanocaldococcus</taxon>
    </lineage>
</organism>
<feature type="domain" description="Fe-containing alcohol dehydrogenase-like C-terminal" evidence="5">
    <location>
        <begin position="204"/>
        <end position="399"/>
    </location>
</feature>
<evidence type="ECO:0000313" key="7">
    <source>
        <dbReference type="Proteomes" id="UP000028781"/>
    </source>
</evidence>
<dbReference type="PANTHER" id="PTHR11496:SF102">
    <property type="entry name" value="ALCOHOL DEHYDROGENASE 4"/>
    <property type="match status" value="1"/>
</dbReference>
<dbReference type="HOGENOM" id="CLU_007207_0_4_2"/>
<dbReference type="InterPro" id="IPR001670">
    <property type="entry name" value="ADH_Fe/GldA"/>
</dbReference>
<gene>
    <name evidence="6" type="ORF">JH146_0205</name>
</gene>
<accession>A0A076LA68</accession>
<dbReference type="InterPro" id="IPR045910">
    <property type="entry name" value="AdhA-like"/>
</dbReference>
<feature type="domain" description="Alcohol dehydrogenase iron-type/glycerol dehydrogenase GldA" evidence="4">
    <location>
        <begin position="22"/>
        <end position="191"/>
    </location>
</feature>
<dbReference type="PROSITE" id="PS00913">
    <property type="entry name" value="ADH_IRON_1"/>
    <property type="match status" value="1"/>
</dbReference>
<dbReference type="Pfam" id="PF00465">
    <property type="entry name" value="Fe-ADH"/>
    <property type="match status" value="1"/>
</dbReference>
<evidence type="ECO:0000256" key="2">
    <source>
        <dbReference type="ARBA" id="ARBA00023002"/>
    </source>
</evidence>
<dbReference type="Gene3D" id="1.20.1090.10">
    <property type="entry name" value="Dehydroquinate synthase-like - alpha domain"/>
    <property type="match status" value="1"/>
</dbReference>
<dbReference type="InterPro" id="IPR056798">
    <property type="entry name" value="ADH_Fe_C"/>
</dbReference>
<dbReference type="GO" id="GO:0004022">
    <property type="term" value="F:alcohol dehydrogenase (NAD+) activity"/>
    <property type="evidence" value="ECO:0007669"/>
    <property type="project" value="TreeGrafter"/>
</dbReference>
<dbReference type="GeneID" id="24890796"/>
<keyword evidence="7" id="KW-1185">Reference proteome</keyword>
<dbReference type="Gene3D" id="3.40.50.1970">
    <property type="match status" value="1"/>
</dbReference>